<dbReference type="EnsemblMetazoa" id="G9225.1">
    <property type="protein sequence ID" value="G9225.1:cds"/>
    <property type="gene ID" value="G9225"/>
</dbReference>
<dbReference type="Gene3D" id="3.30.810.10">
    <property type="entry name" value="2-Layer Sandwich"/>
    <property type="match status" value="1"/>
</dbReference>
<keyword evidence="3" id="KW-0418">Kinase</keyword>
<dbReference type="InterPro" id="IPR023610">
    <property type="entry name" value="PInositol-4/5-P-5/4-kinase"/>
</dbReference>
<evidence type="ECO:0000256" key="1">
    <source>
        <dbReference type="ARBA" id="ARBA00004496"/>
    </source>
</evidence>
<keyword evidence="3" id="KW-0547">Nucleotide-binding</keyword>
<feature type="compositionally biased region" description="Polar residues" evidence="4">
    <location>
        <begin position="389"/>
        <end position="402"/>
    </location>
</feature>
<feature type="region of interest" description="Disordered" evidence="4">
    <location>
        <begin position="493"/>
        <end position="793"/>
    </location>
</feature>
<accession>A0A8W8P2D9</accession>
<feature type="compositionally biased region" description="Polar residues" evidence="4">
    <location>
        <begin position="611"/>
        <end position="631"/>
    </location>
</feature>
<dbReference type="PANTHER" id="PTHR23086">
    <property type="entry name" value="PHOSPHATIDYLINOSITOL-4-PHOSPHATE 5-KINASE"/>
    <property type="match status" value="1"/>
</dbReference>
<feature type="compositionally biased region" description="Polar residues" evidence="4">
    <location>
        <begin position="512"/>
        <end position="521"/>
    </location>
</feature>
<feature type="compositionally biased region" description="Basic and acidic residues" evidence="4">
    <location>
        <begin position="702"/>
        <end position="728"/>
    </location>
</feature>
<keyword evidence="7" id="KW-1185">Reference proteome</keyword>
<feature type="compositionally biased region" description="Polar residues" evidence="4">
    <location>
        <begin position="587"/>
        <end position="603"/>
    </location>
</feature>
<dbReference type="PANTHER" id="PTHR23086:SF101">
    <property type="entry name" value="LP03320P-RELATED"/>
    <property type="match status" value="1"/>
</dbReference>
<sequence>MATSDGSVVGVMRPEPEASTSMAEDSDDSNEESGKAGQHLDHAEMGGKASTLKAKDKIGHRRVDKTGAVTYKKKSTSELMAAIQLGIGQSVGGLSSKPERDLLMQDFAVIESVFYPSEGSNLTPAHHYSDFRFKTYAPIAFRYFRELFSIQTDDFLLSLCDQSLKELSNPGASGSIFYLSQDDEFIIKTVQHKEADFLQKLLPGYYMNLNQNPRTLLPKFYGFYCYQCGGKNIRFVVMNNLLPSSVKLHEKYDLKGSTYKRKASKTERSKSSPTLKDLDFMNNHPEGILLEKDKYDALIKTIQRDCRVLESFKIMDFSMLLGIYNLDIAAQERKQQRPSLSMSANPDVSAMADYPHTTLSPDGGHDTGGRTPRSGGAPQRTKSIKTRVAQYTTPMESITAHNTESDEEEQEDDEFPPGGIPARNSKGERIMLYLGLIDILQSYRLKKKFEHTLKSIVIDADSISVHRPSYYSQRFQDFMSAKVFRKIPTHLRQKMALKHSPSKRKPTMGKRANTTSESETLSEPPRTEVRGQRTRNISFSDDDGLPSGTKGGRPDLLPENSTPPPTFAEAIASKSEASSHGHEMPMSSRTPGTLGSTFQTVTDSAHPVSPKMSSLRGSPPLSISESTPTHTEYTEGTPSYTPSSPSCYSDIEPAFQAELDKDHTSPVMRRGSPGFTIANVSNNSDHSSAGMKTVITISDTSSHSDKHSSDQDPKNKLSGEQDVKHSGDTDQAAVLASDIPVTSTKEEEDSGSTGVDKAGNSTQGNSPTGNKAMGSTEESGAIEMSRKGPLESGVSGKALHAGIALHGVVKGTNKTNFLHHKLDSRSLSHKTLANTNNDIVRHTEARNSRIRGEFIMQERRASAKGENSEDDVGEEREELSPLGSGSGSFSDEEPESYSKVQMRTRLDHLLKQAEAADNLRVSAPPLSIHYYKPVALRRFTYLPGNELEYSQTAESSTGRQTTHL</sequence>
<dbReference type="GO" id="GO:0005886">
    <property type="term" value="C:plasma membrane"/>
    <property type="evidence" value="ECO:0007669"/>
    <property type="project" value="TreeGrafter"/>
</dbReference>
<organism evidence="6 7">
    <name type="scientific">Magallana gigas</name>
    <name type="common">Pacific oyster</name>
    <name type="synonym">Crassostrea gigas</name>
    <dbReference type="NCBI Taxonomy" id="29159"/>
    <lineage>
        <taxon>Eukaryota</taxon>
        <taxon>Metazoa</taxon>
        <taxon>Spiralia</taxon>
        <taxon>Lophotrochozoa</taxon>
        <taxon>Mollusca</taxon>
        <taxon>Bivalvia</taxon>
        <taxon>Autobranchia</taxon>
        <taxon>Pteriomorphia</taxon>
        <taxon>Ostreida</taxon>
        <taxon>Ostreoidea</taxon>
        <taxon>Ostreidae</taxon>
        <taxon>Magallana</taxon>
    </lineage>
</organism>
<feature type="compositionally biased region" description="Polar residues" evidence="4">
    <location>
        <begin position="678"/>
        <end position="687"/>
    </location>
</feature>
<feature type="compositionally biased region" description="Polar residues" evidence="4">
    <location>
        <begin position="337"/>
        <end position="346"/>
    </location>
</feature>
<dbReference type="AlphaFoldDB" id="A0A8W8P2D9"/>
<keyword evidence="3" id="KW-0808">Transferase</keyword>
<dbReference type="Gene3D" id="3.30.800.10">
    <property type="entry name" value="Phosphatidylinositol Phosphate Kinase II Beta"/>
    <property type="match status" value="1"/>
</dbReference>
<dbReference type="InterPro" id="IPR027484">
    <property type="entry name" value="PInositol-4-P-5-kinase_N"/>
</dbReference>
<feature type="compositionally biased region" description="Polar residues" evidence="4">
    <location>
        <begin position="759"/>
        <end position="769"/>
    </location>
</feature>
<dbReference type="GO" id="GO:0046854">
    <property type="term" value="P:phosphatidylinositol phosphate biosynthetic process"/>
    <property type="evidence" value="ECO:0007669"/>
    <property type="project" value="TreeGrafter"/>
</dbReference>
<feature type="compositionally biased region" description="Acidic residues" evidence="4">
    <location>
        <begin position="868"/>
        <end position="877"/>
    </location>
</feature>
<comment type="subcellular location">
    <subcellularLocation>
        <location evidence="1">Cytoplasm</location>
    </subcellularLocation>
</comment>
<reference evidence="6" key="1">
    <citation type="submission" date="2022-08" db="UniProtKB">
        <authorList>
            <consortium name="EnsemblMetazoa"/>
        </authorList>
    </citation>
    <scope>IDENTIFICATION</scope>
    <source>
        <strain evidence="6">05x7-T-G4-1.051#20</strain>
    </source>
</reference>
<name>A0A8W8P2D9_MAGGI</name>
<keyword evidence="3" id="KW-0067">ATP-binding</keyword>
<feature type="compositionally biased region" description="Low complexity" evidence="4">
    <location>
        <begin position="634"/>
        <end position="649"/>
    </location>
</feature>
<feature type="region of interest" description="Disordered" evidence="4">
    <location>
        <begin position="1"/>
        <end position="57"/>
    </location>
</feature>
<feature type="compositionally biased region" description="Acidic residues" evidence="4">
    <location>
        <begin position="405"/>
        <end position="415"/>
    </location>
</feature>
<feature type="compositionally biased region" description="Basic residues" evidence="4">
    <location>
        <begin position="493"/>
        <end position="508"/>
    </location>
</feature>
<feature type="region of interest" description="Disordered" evidence="4">
    <location>
        <begin position="856"/>
        <end position="900"/>
    </location>
</feature>
<dbReference type="InterPro" id="IPR002498">
    <property type="entry name" value="PInositol-4-P-4/5-kinase_core"/>
</dbReference>
<dbReference type="Proteomes" id="UP000005408">
    <property type="component" value="Unassembled WGS sequence"/>
</dbReference>
<dbReference type="FunFam" id="3.30.800.10:FF:000001">
    <property type="entry name" value="phosphatidylinositol 4-phosphate 5-kinase type-1 gamma"/>
    <property type="match status" value="1"/>
</dbReference>
<feature type="region of interest" description="Disordered" evidence="4">
    <location>
        <begin position="337"/>
        <end position="424"/>
    </location>
</feature>
<dbReference type="GO" id="GO:0016308">
    <property type="term" value="F:1-phosphatidylinositol-4-phosphate 5-kinase activity"/>
    <property type="evidence" value="ECO:0007669"/>
    <property type="project" value="TreeGrafter"/>
</dbReference>
<evidence type="ECO:0000256" key="3">
    <source>
        <dbReference type="PROSITE-ProRule" id="PRU00781"/>
    </source>
</evidence>
<proteinExistence type="predicted"/>
<feature type="compositionally biased region" description="Basic and acidic residues" evidence="4">
    <location>
        <begin position="856"/>
        <end position="867"/>
    </location>
</feature>
<dbReference type="PROSITE" id="PS51455">
    <property type="entry name" value="PIPK"/>
    <property type="match status" value="1"/>
</dbReference>
<feature type="domain" description="PIPK" evidence="5">
    <location>
        <begin position="75"/>
        <end position="483"/>
    </location>
</feature>
<evidence type="ECO:0000313" key="7">
    <source>
        <dbReference type="Proteomes" id="UP000005408"/>
    </source>
</evidence>
<dbReference type="GO" id="GO:0005524">
    <property type="term" value="F:ATP binding"/>
    <property type="evidence" value="ECO:0007669"/>
    <property type="project" value="UniProtKB-UniRule"/>
</dbReference>
<evidence type="ECO:0000313" key="6">
    <source>
        <dbReference type="EnsemblMetazoa" id="G9225.1:cds"/>
    </source>
</evidence>
<dbReference type="InterPro" id="IPR027483">
    <property type="entry name" value="PInositol-4-P-4/5-kinase_C_sf"/>
</dbReference>
<keyword evidence="2" id="KW-0963">Cytoplasm</keyword>
<dbReference type="GO" id="GO:0005737">
    <property type="term" value="C:cytoplasm"/>
    <property type="evidence" value="ECO:0007669"/>
    <property type="project" value="UniProtKB-SubCell"/>
</dbReference>
<evidence type="ECO:0000259" key="5">
    <source>
        <dbReference type="PROSITE" id="PS51455"/>
    </source>
</evidence>
<protein>
    <recommendedName>
        <fullName evidence="5">PIPK domain-containing protein</fullName>
    </recommendedName>
</protein>
<dbReference type="Pfam" id="PF01504">
    <property type="entry name" value="PIP5K"/>
    <property type="match status" value="1"/>
</dbReference>
<dbReference type="CDD" id="cd17301">
    <property type="entry name" value="PIPKc_PIP5KI"/>
    <property type="match status" value="1"/>
</dbReference>
<feature type="compositionally biased region" description="Basic and acidic residues" evidence="4">
    <location>
        <begin position="32"/>
        <end position="45"/>
    </location>
</feature>
<dbReference type="SMART" id="SM00330">
    <property type="entry name" value="PIPKc"/>
    <property type="match status" value="1"/>
</dbReference>
<evidence type="ECO:0000256" key="2">
    <source>
        <dbReference type="ARBA" id="ARBA00022490"/>
    </source>
</evidence>
<dbReference type="SUPFAM" id="SSF56104">
    <property type="entry name" value="SAICAR synthase-like"/>
    <property type="match status" value="1"/>
</dbReference>
<evidence type="ECO:0000256" key="4">
    <source>
        <dbReference type="SAM" id="MobiDB-lite"/>
    </source>
</evidence>